<dbReference type="AlphaFoldDB" id="A0A644ZJI5"/>
<proteinExistence type="predicted"/>
<evidence type="ECO:0000256" key="1">
    <source>
        <dbReference type="SAM" id="MobiDB-lite"/>
    </source>
</evidence>
<evidence type="ECO:0000313" key="3">
    <source>
        <dbReference type="EMBL" id="MPM41032.1"/>
    </source>
</evidence>
<gene>
    <name evidence="3" type="ORF">SDC9_87681</name>
</gene>
<feature type="region of interest" description="Disordered" evidence="1">
    <location>
        <begin position="41"/>
        <end position="64"/>
    </location>
</feature>
<dbReference type="EMBL" id="VSSQ01009220">
    <property type="protein sequence ID" value="MPM41032.1"/>
    <property type="molecule type" value="Genomic_DNA"/>
</dbReference>
<organism evidence="3">
    <name type="scientific">bioreactor metagenome</name>
    <dbReference type="NCBI Taxonomy" id="1076179"/>
    <lineage>
        <taxon>unclassified sequences</taxon>
        <taxon>metagenomes</taxon>
        <taxon>ecological metagenomes</taxon>
    </lineage>
</organism>
<feature type="domain" description="Phosphodiester glycosidase" evidence="2">
    <location>
        <begin position="124"/>
        <end position="302"/>
    </location>
</feature>
<dbReference type="Pfam" id="PF09992">
    <property type="entry name" value="NAGPA"/>
    <property type="match status" value="1"/>
</dbReference>
<accession>A0A644ZJI5</accession>
<comment type="caution">
    <text evidence="3">The sequence shown here is derived from an EMBL/GenBank/DDBJ whole genome shotgun (WGS) entry which is preliminary data.</text>
</comment>
<dbReference type="PANTHER" id="PTHR40446:SF2">
    <property type="entry name" value="N-ACETYLGLUCOSAMINE-1-PHOSPHODIESTER ALPHA-N-ACETYLGLUCOSAMINIDASE"/>
    <property type="match status" value="1"/>
</dbReference>
<reference evidence="3" key="1">
    <citation type="submission" date="2019-08" db="EMBL/GenBank/DDBJ databases">
        <authorList>
            <person name="Kucharzyk K."/>
            <person name="Murdoch R.W."/>
            <person name="Higgins S."/>
            <person name="Loffler F."/>
        </authorList>
    </citation>
    <scope>NUCLEOTIDE SEQUENCE</scope>
</reference>
<protein>
    <recommendedName>
        <fullName evidence="2">Phosphodiester glycosidase domain-containing protein</fullName>
    </recommendedName>
</protein>
<sequence>MHLLKRKYVFAAIYSLLLVSFTVYAALDTFVTSRIYTVVPENTSSTDDTNPGENSTQTDMSVTTQNSYSDENISIKISKYSEFDTAIYVADVYVSSAEYLKTAFAQNSYGKNITEKTSETAASNNAILAVNGDYYGAQTNGYVLKNGELYRESASGDKDDLVIWADGTFGIVNEYSVSASQLLAEGAEQLLSFGPALVVDGSVAVTEDEEVGKAKASNPRTAIGIVDDLHYMLVVSDGRTNESNGLSLYQLASFMKDLGVQTAYNLDGGGSSAMYFNGEIVNNPTTDGKTIKERKVSDIVYIGY</sequence>
<dbReference type="InterPro" id="IPR018711">
    <property type="entry name" value="NAGPA"/>
</dbReference>
<evidence type="ECO:0000259" key="2">
    <source>
        <dbReference type="Pfam" id="PF09992"/>
    </source>
</evidence>
<name>A0A644ZJI5_9ZZZZ</name>
<dbReference type="PANTHER" id="PTHR40446">
    <property type="entry name" value="N-ACETYLGLUCOSAMINE-1-PHOSPHODIESTER ALPHA-N-ACETYLGLUCOSAMINIDASE"/>
    <property type="match status" value="1"/>
</dbReference>